<dbReference type="RefSeq" id="WP_025695064.1">
    <property type="nucleotide sequence ID" value="NZ_ASQQ01000240.1"/>
</dbReference>
<organism evidence="2 3">
    <name type="scientific">Paenibacillus durus ATCC 35681</name>
    <dbReference type="NCBI Taxonomy" id="1333534"/>
    <lineage>
        <taxon>Bacteria</taxon>
        <taxon>Bacillati</taxon>
        <taxon>Bacillota</taxon>
        <taxon>Bacilli</taxon>
        <taxon>Bacillales</taxon>
        <taxon>Paenibacillaceae</taxon>
        <taxon>Paenibacillus</taxon>
    </lineage>
</organism>
<sequence>MKINRESMLRYGEKDFDEDYINWGFDEENEQIFIASQMLSVFQSSGKDIIDLACGLSRYHKVWLCKDYNVTGVDLSETFIEQSAYNNRDFPNANYLVQDINSLDFKEQFDIATWIDPIEITAKPVRNIFNSLRSGGMFIYEMWNENFGKQKQRYTFNKTWTLEGGIYKLIRHEYNHATSTIEHEETYINTNTAEITIKYIDSKTVNTHCTRELLLAAGFGRIEMTTWDGKPFDPIDDTTERFLMIGYKD</sequence>
<dbReference type="EMBL" id="CP011114">
    <property type="protein sequence ID" value="AKG36162.1"/>
    <property type="molecule type" value="Genomic_DNA"/>
</dbReference>
<dbReference type="OrthoDB" id="5522265at2"/>
<evidence type="ECO:0000313" key="2">
    <source>
        <dbReference type="EMBL" id="AKG36162.1"/>
    </source>
</evidence>
<evidence type="ECO:0000259" key="1">
    <source>
        <dbReference type="Pfam" id="PF13847"/>
    </source>
</evidence>
<dbReference type="AlphaFoldDB" id="A0A0F7FBJ7"/>
<dbReference type="PATRIC" id="fig|1333534.5.peg.3890"/>
<dbReference type="HOGENOM" id="CLU_1114934_0_0_9"/>
<protein>
    <recommendedName>
        <fullName evidence="1">Methyltransferase domain-containing protein</fullName>
    </recommendedName>
</protein>
<reference evidence="2 3" key="2">
    <citation type="journal article" date="2016" name="Genome Announc.">
        <title>Genome Sequence of a Gram-Positive Diazotroph, Paenibacillus durus Type Strain ATCC 35681.</title>
        <authorList>
            <person name="Halim M.A."/>
            <person name="Rahman A.Y."/>
            <person name="Sim K.S."/>
            <person name="Yam H.C."/>
            <person name="Rahim A.A."/>
            <person name="Ghazali A.H."/>
            <person name="Najimudin N."/>
        </authorList>
    </citation>
    <scope>NUCLEOTIDE SEQUENCE [LARGE SCALE GENOMIC DNA]</scope>
    <source>
        <strain evidence="2 3">ATCC 35681</strain>
    </source>
</reference>
<dbReference type="SUPFAM" id="SSF53335">
    <property type="entry name" value="S-adenosyl-L-methionine-dependent methyltransferases"/>
    <property type="match status" value="1"/>
</dbReference>
<dbReference type="Proteomes" id="UP000034189">
    <property type="component" value="Chromosome"/>
</dbReference>
<accession>A0A0F7FBJ7</accession>
<dbReference type="Gene3D" id="3.40.50.150">
    <property type="entry name" value="Vaccinia Virus protein VP39"/>
    <property type="match status" value="1"/>
</dbReference>
<dbReference type="InterPro" id="IPR029063">
    <property type="entry name" value="SAM-dependent_MTases_sf"/>
</dbReference>
<dbReference type="InterPro" id="IPR025714">
    <property type="entry name" value="Methyltranfer_dom"/>
</dbReference>
<dbReference type="Pfam" id="PF13847">
    <property type="entry name" value="Methyltransf_31"/>
    <property type="match status" value="1"/>
</dbReference>
<proteinExistence type="predicted"/>
<feature type="domain" description="Methyltransferase" evidence="1">
    <location>
        <begin position="44"/>
        <end position="164"/>
    </location>
</feature>
<dbReference type="CDD" id="cd02440">
    <property type="entry name" value="AdoMet_MTases"/>
    <property type="match status" value="1"/>
</dbReference>
<reference evidence="2 3" key="1">
    <citation type="submission" date="2015-03" db="EMBL/GenBank/DDBJ databases">
        <authorList>
            <person name="Abdul Halim M."/>
        </authorList>
    </citation>
    <scope>NUCLEOTIDE SEQUENCE [LARGE SCALE GENOMIC DNA]</scope>
    <source>
        <strain evidence="2 3">ATCC 35681</strain>
    </source>
</reference>
<evidence type="ECO:0000313" key="3">
    <source>
        <dbReference type="Proteomes" id="UP000034189"/>
    </source>
</evidence>
<gene>
    <name evidence="2" type="ORF">VK70_17650</name>
</gene>
<name>A0A0F7FBJ7_PAEDU</name>